<evidence type="ECO:0000256" key="4">
    <source>
        <dbReference type="ARBA" id="ARBA00012297"/>
    </source>
</evidence>
<gene>
    <name evidence="10" type="primary">lac</name>
</gene>
<dbReference type="GO" id="GO:0005507">
    <property type="term" value="F:copper ion binding"/>
    <property type="evidence" value="ECO:0007669"/>
    <property type="project" value="InterPro"/>
</dbReference>
<evidence type="ECO:0000256" key="3">
    <source>
        <dbReference type="ARBA" id="ARBA00010609"/>
    </source>
</evidence>
<keyword evidence="8" id="KW-0325">Glycoprotein</keyword>
<dbReference type="PANTHER" id="PTHR11709:SF394">
    <property type="entry name" value="FI03373P-RELATED"/>
    <property type="match status" value="1"/>
</dbReference>
<feature type="domain" description="Plastocyanin-like" evidence="9">
    <location>
        <begin position="1"/>
        <end position="46"/>
    </location>
</feature>
<dbReference type="PANTHER" id="PTHR11709">
    <property type="entry name" value="MULTI-COPPER OXIDASE"/>
    <property type="match status" value="1"/>
</dbReference>
<dbReference type="SUPFAM" id="SSF49503">
    <property type="entry name" value="Cupredoxins"/>
    <property type="match status" value="1"/>
</dbReference>
<protein>
    <recommendedName>
        <fullName evidence="4">laccase</fullName>
        <ecNumber evidence="4">1.10.3.2</ecNumber>
    </recommendedName>
</protein>
<reference evidence="10" key="1">
    <citation type="journal article" date="2004" name="Soil Biol. Biochem.">
        <title>Diversity of laccase genes from basidiomycetes in a forest soil.</title>
        <authorList>
            <person name="Luis P."/>
            <person name="Walther G."/>
            <person name="Kellner H."/>
            <person name="Martin F."/>
            <person name="Buscot F."/>
        </authorList>
    </citation>
    <scope>NUCLEOTIDE SEQUENCE</scope>
</reference>
<comment type="catalytic activity">
    <reaction evidence="1">
        <text>4 hydroquinone + O2 = 4 benzosemiquinone + 2 H2O</text>
        <dbReference type="Rhea" id="RHEA:11276"/>
        <dbReference type="ChEBI" id="CHEBI:15377"/>
        <dbReference type="ChEBI" id="CHEBI:15379"/>
        <dbReference type="ChEBI" id="CHEBI:17594"/>
        <dbReference type="ChEBI" id="CHEBI:17977"/>
        <dbReference type="EC" id="1.10.3.2"/>
    </reaction>
</comment>
<sequence>HWHGFFQSGSPMHDGMNHITQCPIRRGSQRTYNFHLQQSGTFWYHS</sequence>
<dbReference type="EMBL" id="AJ540296">
    <property type="protein sequence ID" value="CAD62559.1"/>
    <property type="molecule type" value="Genomic_DNA"/>
</dbReference>
<evidence type="ECO:0000313" key="10">
    <source>
        <dbReference type="EMBL" id="CAD62559.1"/>
    </source>
</evidence>
<accession>Q70UG7</accession>
<name>Q70UG7_9BASI</name>
<evidence type="ECO:0000256" key="2">
    <source>
        <dbReference type="ARBA" id="ARBA00001935"/>
    </source>
</evidence>
<dbReference type="InterPro" id="IPR011707">
    <property type="entry name" value="Cu-oxidase-like_N"/>
</dbReference>
<evidence type="ECO:0000256" key="8">
    <source>
        <dbReference type="ARBA" id="ARBA00023180"/>
    </source>
</evidence>
<feature type="non-terminal residue" evidence="10">
    <location>
        <position position="46"/>
    </location>
</feature>
<evidence type="ECO:0000256" key="1">
    <source>
        <dbReference type="ARBA" id="ARBA00000349"/>
    </source>
</evidence>
<comment type="cofactor">
    <cofactor evidence="2">
        <name>Cu cation</name>
        <dbReference type="ChEBI" id="CHEBI:23378"/>
    </cofactor>
</comment>
<feature type="non-terminal residue" evidence="10">
    <location>
        <position position="1"/>
    </location>
</feature>
<evidence type="ECO:0000259" key="9">
    <source>
        <dbReference type="Pfam" id="PF07732"/>
    </source>
</evidence>
<dbReference type="Pfam" id="PF07732">
    <property type="entry name" value="Cu-oxidase_3"/>
    <property type="match status" value="1"/>
</dbReference>
<dbReference type="InterPro" id="IPR045087">
    <property type="entry name" value="Cu-oxidase_fam"/>
</dbReference>
<keyword evidence="5" id="KW-0479">Metal-binding</keyword>
<keyword evidence="7" id="KW-0186">Copper</keyword>
<comment type="similarity">
    <text evidence="3">Belongs to the multicopper oxidase family.</text>
</comment>
<dbReference type="Gene3D" id="2.60.40.420">
    <property type="entry name" value="Cupredoxins - blue copper proteins"/>
    <property type="match status" value="1"/>
</dbReference>
<evidence type="ECO:0000256" key="5">
    <source>
        <dbReference type="ARBA" id="ARBA00022723"/>
    </source>
</evidence>
<dbReference type="InterPro" id="IPR008972">
    <property type="entry name" value="Cupredoxin"/>
</dbReference>
<dbReference type="GO" id="GO:0052716">
    <property type="term" value="F:hydroquinone:oxygen oxidoreductase activity"/>
    <property type="evidence" value="ECO:0007669"/>
    <property type="project" value="UniProtKB-EC"/>
</dbReference>
<evidence type="ECO:0000256" key="7">
    <source>
        <dbReference type="ARBA" id="ARBA00023008"/>
    </source>
</evidence>
<proteinExistence type="inferred from homology"/>
<dbReference type="AlphaFoldDB" id="Q70UG7"/>
<keyword evidence="6 10" id="KW-0560">Oxidoreductase</keyword>
<dbReference type="EC" id="1.10.3.2" evidence="4"/>
<organism evidence="10">
    <name type="scientific">uncultured Basidiomycota</name>
    <dbReference type="NCBI Taxonomy" id="175244"/>
    <lineage>
        <taxon>Eukaryota</taxon>
        <taxon>Fungi</taxon>
        <taxon>Dikarya</taxon>
        <taxon>Basidiomycota</taxon>
        <taxon>environmental samples</taxon>
    </lineage>
</organism>
<evidence type="ECO:0000256" key="6">
    <source>
        <dbReference type="ARBA" id="ARBA00023002"/>
    </source>
</evidence>